<dbReference type="Ensembl" id="ENSLAFT00000034714.1">
    <property type="protein sequence ID" value="ENSLAFP00000022498.1"/>
    <property type="gene ID" value="ENSLAFG00000029227.1"/>
</dbReference>
<dbReference type="InParanoid" id="G3U3U0"/>
<dbReference type="AlphaFoldDB" id="G3U3U0"/>
<sequence length="277" mass="30916">MAASAKKKSKKSTSVCVNLDFLAEDGGSGGSIYVPIPVSWAGETDYLEGDVSTSWHSNDDDVYRVPPIDTILPSAPWVAQEPNIDRSRLPKLLPYTAFLGNLPYDVTEDTTKEFCRGLNISAVYSPHEPSNPERLKGFDYAELEDLNSRLSAISLDVECLRKGRIQVAVANSTGKDRNNHSFCQDRNQDSDQTDTHCRACSVTDSFDDYPPRRGTDSFGDKYHDPYVSDQYFAGCGDGHHNGRCWDMDRYGDWYRRGYDRGSDSRIGSGRRAFGSGY</sequence>
<name>G3U3U0_LOXAF</name>
<organism evidence="2 3">
    <name type="scientific">Loxodonta africana</name>
    <name type="common">African elephant</name>
    <dbReference type="NCBI Taxonomy" id="9785"/>
    <lineage>
        <taxon>Eukaryota</taxon>
        <taxon>Metazoa</taxon>
        <taxon>Chordata</taxon>
        <taxon>Craniata</taxon>
        <taxon>Vertebrata</taxon>
        <taxon>Euteleostomi</taxon>
        <taxon>Mammalia</taxon>
        <taxon>Eutheria</taxon>
        <taxon>Afrotheria</taxon>
        <taxon>Proboscidea</taxon>
        <taxon>Elephantidae</taxon>
        <taxon>Loxodonta</taxon>
    </lineage>
</organism>
<dbReference type="STRING" id="9785.ENSLAFP00000022498"/>
<dbReference type="Gene3D" id="3.30.70.330">
    <property type="match status" value="1"/>
</dbReference>
<dbReference type="eggNOG" id="KOG0118">
    <property type="taxonomic scope" value="Eukaryota"/>
</dbReference>
<protein>
    <recommendedName>
        <fullName evidence="4">RRM domain-containing protein</fullName>
    </recommendedName>
</protein>
<dbReference type="PANTHER" id="PTHR23236">
    <property type="entry name" value="EUKARYOTIC TRANSLATION INITIATION FACTOR 4B/4H"/>
    <property type="match status" value="1"/>
</dbReference>
<dbReference type="InterPro" id="IPR035979">
    <property type="entry name" value="RBD_domain_sf"/>
</dbReference>
<accession>G3U3U0</accession>
<evidence type="ECO:0000313" key="2">
    <source>
        <dbReference type="Ensembl" id="ENSLAFP00000022498.1"/>
    </source>
</evidence>
<dbReference type="InterPro" id="IPR012677">
    <property type="entry name" value="Nucleotide-bd_a/b_plait_sf"/>
</dbReference>
<reference evidence="2" key="2">
    <citation type="submission" date="2025-08" db="UniProtKB">
        <authorList>
            <consortium name="Ensembl"/>
        </authorList>
    </citation>
    <scope>IDENTIFICATION</scope>
    <source>
        <strain evidence="2">Isolate ISIS603380</strain>
    </source>
</reference>
<dbReference type="PANTHER" id="PTHR23236:SF2">
    <property type="entry name" value="EUKARYOTIC TRANSLATION INITIATION FACTOR 4B"/>
    <property type="match status" value="1"/>
</dbReference>
<dbReference type="Proteomes" id="UP000007646">
    <property type="component" value="Unassembled WGS sequence"/>
</dbReference>
<keyword evidence="3" id="KW-1185">Reference proteome</keyword>
<reference evidence="2 3" key="1">
    <citation type="submission" date="2009-06" db="EMBL/GenBank/DDBJ databases">
        <title>The Genome Sequence of Loxodonta africana (African elephant).</title>
        <authorList>
            <person name="Di Palma F."/>
            <person name="Heiman D."/>
            <person name="Young S."/>
            <person name="Johnson J."/>
            <person name="Lander E.S."/>
            <person name="Lindblad-Toh K."/>
        </authorList>
    </citation>
    <scope>NUCLEOTIDE SEQUENCE [LARGE SCALE GENOMIC DNA]</scope>
    <source>
        <strain evidence="2 3">Isolate ISIS603380</strain>
    </source>
</reference>
<dbReference type="HOGENOM" id="CLU_031798_1_0_1"/>
<reference evidence="2" key="3">
    <citation type="submission" date="2025-09" db="UniProtKB">
        <authorList>
            <consortium name="Ensembl"/>
        </authorList>
    </citation>
    <scope>IDENTIFICATION</scope>
    <source>
        <strain evidence="2">Isolate ISIS603380</strain>
    </source>
</reference>
<dbReference type="GeneTree" id="ENSGT00940000153336"/>
<dbReference type="OMA" id="IEALAMN"/>
<evidence type="ECO:0008006" key="4">
    <source>
        <dbReference type="Google" id="ProtNLM"/>
    </source>
</evidence>
<dbReference type="GO" id="GO:0003723">
    <property type="term" value="F:RNA binding"/>
    <property type="evidence" value="ECO:0007669"/>
    <property type="project" value="UniProtKB-KW"/>
</dbReference>
<dbReference type="SUPFAM" id="SSF54928">
    <property type="entry name" value="RNA-binding domain, RBD"/>
    <property type="match status" value="1"/>
</dbReference>
<evidence type="ECO:0000256" key="1">
    <source>
        <dbReference type="ARBA" id="ARBA00022884"/>
    </source>
</evidence>
<evidence type="ECO:0000313" key="3">
    <source>
        <dbReference type="Proteomes" id="UP000007646"/>
    </source>
</evidence>
<keyword evidence="1" id="KW-0694">RNA-binding</keyword>
<proteinExistence type="predicted"/>